<evidence type="ECO:0000259" key="13">
    <source>
        <dbReference type="PROSITE" id="PS50207"/>
    </source>
</evidence>
<evidence type="ECO:0000256" key="2">
    <source>
        <dbReference type="ARBA" id="ARBA00010134"/>
    </source>
</evidence>
<dbReference type="InterPro" id="IPR033139">
    <property type="entry name" value="Caspase_cys_AS"/>
</dbReference>
<dbReference type="InterPro" id="IPR002138">
    <property type="entry name" value="Pept_C14_p10"/>
</dbReference>
<dbReference type="InterPro" id="IPR015917">
    <property type="entry name" value="Pept_C14A"/>
</dbReference>
<keyword evidence="8" id="KW-0865">Zymogen</keyword>
<keyword evidence="16" id="KW-1185">Reference proteome</keyword>
<evidence type="ECO:0000256" key="1">
    <source>
        <dbReference type="ARBA" id="ARBA00004496"/>
    </source>
</evidence>
<keyword evidence="7" id="KW-0788">Thiol protease</keyword>
<feature type="domain" description="Caspase family p20" evidence="14">
    <location>
        <begin position="15"/>
        <end position="137"/>
    </location>
</feature>
<comment type="subcellular location">
    <subcellularLocation>
        <location evidence="1">Cytoplasm</location>
    </subcellularLocation>
</comment>
<dbReference type="Gene3D" id="3.30.70.1470">
    <property type="entry name" value="Caspase-like"/>
    <property type="match status" value="1"/>
</dbReference>
<proteinExistence type="inferred from homology"/>
<gene>
    <name evidence="15" type="ORF">HHUSO_G682</name>
</gene>
<evidence type="ECO:0000256" key="11">
    <source>
        <dbReference type="ARBA" id="ARBA00039708"/>
    </source>
</evidence>
<evidence type="ECO:0000256" key="7">
    <source>
        <dbReference type="ARBA" id="ARBA00022807"/>
    </source>
</evidence>
<evidence type="ECO:0000256" key="12">
    <source>
        <dbReference type="RuleBase" id="RU003971"/>
    </source>
</evidence>
<dbReference type="InterPro" id="IPR002398">
    <property type="entry name" value="Pept_C14"/>
</dbReference>
<comment type="similarity">
    <text evidence="2 12">Belongs to the peptidase C14A family.</text>
</comment>
<evidence type="ECO:0000313" key="16">
    <source>
        <dbReference type="Proteomes" id="UP001369086"/>
    </source>
</evidence>
<dbReference type="InterPro" id="IPR016129">
    <property type="entry name" value="Caspase_his_AS"/>
</dbReference>
<dbReference type="CDD" id="cd00032">
    <property type="entry name" value="CASc"/>
    <property type="match status" value="1"/>
</dbReference>
<dbReference type="Proteomes" id="UP001369086">
    <property type="component" value="Unassembled WGS sequence"/>
</dbReference>
<name>A0ABR1AAV9_HUSHU</name>
<dbReference type="PRINTS" id="PR00376">
    <property type="entry name" value="IL1BCENZYME"/>
</dbReference>
<dbReference type="SMART" id="SM00115">
    <property type="entry name" value="CASc"/>
    <property type="match status" value="1"/>
</dbReference>
<dbReference type="InterPro" id="IPR011600">
    <property type="entry name" value="Pept_C14_caspase"/>
</dbReference>
<dbReference type="EMBL" id="JAHFZB010000001">
    <property type="protein sequence ID" value="KAK6494195.1"/>
    <property type="molecule type" value="Genomic_DNA"/>
</dbReference>
<dbReference type="Gene3D" id="3.40.50.1460">
    <property type="match status" value="1"/>
</dbReference>
<evidence type="ECO:0000256" key="6">
    <source>
        <dbReference type="ARBA" id="ARBA00022801"/>
    </source>
</evidence>
<dbReference type="EC" id="3.4.22.56" evidence="10"/>
<dbReference type="PANTHER" id="PTHR10454:SF198">
    <property type="entry name" value="CASPASE-3"/>
    <property type="match status" value="1"/>
</dbReference>
<organism evidence="15 16">
    <name type="scientific">Huso huso</name>
    <name type="common">Beluga</name>
    <name type="synonym">Acipenser huso</name>
    <dbReference type="NCBI Taxonomy" id="61971"/>
    <lineage>
        <taxon>Eukaryota</taxon>
        <taxon>Metazoa</taxon>
        <taxon>Chordata</taxon>
        <taxon>Craniata</taxon>
        <taxon>Vertebrata</taxon>
        <taxon>Euteleostomi</taxon>
        <taxon>Actinopterygii</taxon>
        <taxon>Chondrostei</taxon>
        <taxon>Acipenseriformes</taxon>
        <taxon>Acipenseridae</taxon>
        <taxon>Huso</taxon>
    </lineage>
</organism>
<dbReference type="InterPro" id="IPR001309">
    <property type="entry name" value="Pept_C14_p20"/>
</dbReference>
<sequence>MEPIVSYKYNTAYPSIGKCIIINNKNFLQKTGMPSRKGTEKDGENLKKTFEDLGYNVKVFNDQTCNQIESCLLAGNYHSKEASFVCALLSHGDEGVLYGTDGCITMKKLTNCFGADYCATLVGKPKMFFIQACRGSGLDAGIEADSAEDETHYNDFPKEPDFLFAYSTVPGYYSWRNTSMGSWFVQSLCCVLGKYGKELELMKILTRVNYKVALGFESCSNTPALNAKKQIPSSLLCTFKLKSQRILLFFRSNRCAGIRLPEYSLHKQHCIYWIICKTNRPPAFH</sequence>
<dbReference type="PROSITE" id="PS01122">
    <property type="entry name" value="CASPASE_CYS"/>
    <property type="match status" value="1"/>
</dbReference>
<feature type="domain" description="Caspase family p10" evidence="13">
    <location>
        <begin position="152"/>
        <end position="232"/>
    </location>
</feature>
<evidence type="ECO:0000256" key="8">
    <source>
        <dbReference type="ARBA" id="ARBA00023145"/>
    </source>
</evidence>
<reference evidence="15 16" key="1">
    <citation type="submission" date="2021-05" db="EMBL/GenBank/DDBJ databases">
        <authorList>
            <person name="Zahm M."/>
            <person name="Klopp C."/>
            <person name="Cabau C."/>
            <person name="Kuhl H."/>
            <person name="Suciu R."/>
            <person name="Ciorpac M."/>
            <person name="Holostenco D."/>
            <person name="Gessner J."/>
            <person name="Wuertz S."/>
            <person name="Hohne C."/>
            <person name="Stock M."/>
            <person name="Gislard M."/>
            <person name="Lluch J."/>
            <person name="Milhes M."/>
            <person name="Lampietro C."/>
            <person name="Lopez Roques C."/>
            <person name="Donnadieu C."/>
            <person name="Du K."/>
            <person name="Schartl M."/>
            <person name="Guiguen Y."/>
        </authorList>
    </citation>
    <scope>NUCLEOTIDE SEQUENCE [LARGE SCALE GENOMIC DNA]</scope>
    <source>
        <strain evidence="15">Hh-F2</strain>
        <tissue evidence="15">Blood</tissue>
    </source>
</reference>
<evidence type="ECO:0000256" key="10">
    <source>
        <dbReference type="ARBA" id="ARBA00038900"/>
    </source>
</evidence>
<accession>A0ABR1AAV9</accession>
<dbReference type="PROSITE" id="PS50207">
    <property type="entry name" value="CASPASE_P10"/>
    <property type="match status" value="1"/>
</dbReference>
<dbReference type="InterPro" id="IPR029030">
    <property type="entry name" value="Caspase-like_dom_sf"/>
</dbReference>
<evidence type="ECO:0000256" key="4">
    <source>
        <dbReference type="ARBA" id="ARBA00022670"/>
    </source>
</evidence>
<dbReference type="Pfam" id="PF00656">
    <property type="entry name" value="Peptidase_C14"/>
    <property type="match status" value="1"/>
</dbReference>
<dbReference type="SUPFAM" id="SSF52129">
    <property type="entry name" value="Caspase-like"/>
    <property type="match status" value="1"/>
</dbReference>
<dbReference type="PROSITE" id="PS01121">
    <property type="entry name" value="CASPASE_HIS"/>
    <property type="match status" value="1"/>
</dbReference>
<comment type="catalytic activity">
    <reaction evidence="9">
        <text>Strict requirement for an Asp residue at positions P1 and P4. It has a preferred cleavage sequence of Asp-Xaa-Xaa-Asp-|- with a hydrophobic amino-acid residue at P2 and a hydrophilic amino-acid residue at P3, although Val or Ala are also accepted at this position.</text>
        <dbReference type="EC" id="3.4.22.56"/>
    </reaction>
</comment>
<evidence type="ECO:0000256" key="3">
    <source>
        <dbReference type="ARBA" id="ARBA00022490"/>
    </source>
</evidence>
<keyword evidence="6" id="KW-0378">Hydrolase</keyword>
<comment type="caution">
    <text evidence="15">The sequence shown here is derived from an EMBL/GenBank/DDBJ whole genome shotgun (WGS) entry which is preliminary data.</text>
</comment>
<protein>
    <recommendedName>
        <fullName evidence="11">Caspase-3</fullName>
        <ecNumber evidence="10">3.4.22.56</ecNumber>
    </recommendedName>
</protein>
<evidence type="ECO:0000259" key="14">
    <source>
        <dbReference type="PROSITE" id="PS50208"/>
    </source>
</evidence>
<keyword evidence="4" id="KW-0645">Protease</keyword>
<dbReference type="PROSITE" id="PS50208">
    <property type="entry name" value="CASPASE_P20"/>
    <property type="match status" value="1"/>
</dbReference>
<keyword evidence="5" id="KW-0053">Apoptosis</keyword>
<dbReference type="PANTHER" id="PTHR10454">
    <property type="entry name" value="CASPASE"/>
    <property type="match status" value="1"/>
</dbReference>
<evidence type="ECO:0000256" key="9">
    <source>
        <dbReference type="ARBA" id="ARBA00036189"/>
    </source>
</evidence>
<evidence type="ECO:0000256" key="5">
    <source>
        <dbReference type="ARBA" id="ARBA00022703"/>
    </source>
</evidence>
<evidence type="ECO:0000313" key="15">
    <source>
        <dbReference type="EMBL" id="KAK6494195.1"/>
    </source>
</evidence>
<keyword evidence="3" id="KW-0963">Cytoplasm</keyword>